<proteinExistence type="evidence at transcript level"/>
<organism evidence="1">
    <name type="scientific">Zea mays</name>
    <name type="common">Maize</name>
    <dbReference type="NCBI Taxonomy" id="4577"/>
    <lineage>
        <taxon>Eukaryota</taxon>
        <taxon>Viridiplantae</taxon>
        <taxon>Streptophyta</taxon>
        <taxon>Embryophyta</taxon>
        <taxon>Tracheophyta</taxon>
        <taxon>Spermatophyta</taxon>
        <taxon>Magnoliopsida</taxon>
        <taxon>Liliopsida</taxon>
        <taxon>Poales</taxon>
        <taxon>Poaceae</taxon>
        <taxon>PACMAD clade</taxon>
        <taxon>Panicoideae</taxon>
        <taxon>Andropogonodae</taxon>
        <taxon>Andropogoneae</taxon>
        <taxon>Tripsacinae</taxon>
        <taxon>Zea</taxon>
    </lineage>
</organism>
<dbReference type="EMBL" id="BT083576">
    <property type="protein sequence ID" value="ACR33929.1"/>
    <property type="molecule type" value="mRNA"/>
</dbReference>
<reference evidence="1" key="1">
    <citation type="journal article" date="2009" name="PLoS Genet.">
        <title>Sequencing, mapping, and analysis of 27,455 maize full-length cDNAs.</title>
        <authorList>
            <person name="Soderlund C."/>
            <person name="Descour A."/>
            <person name="Kudrna D."/>
            <person name="Bomhoff M."/>
            <person name="Boyd L."/>
            <person name="Currie J."/>
            <person name="Angelova A."/>
            <person name="Collura K."/>
            <person name="Wissotski M."/>
            <person name="Ashley E."/>
            <person name="Morrow D."/>
            <person name="Fernandes J."/>
            <person name="Walbot V."/>
            <person name="Yu Y."/>
        </authorList>
    </citation>
    <scope>NUCLEOTIDE SEQUENCE</scope>
    <source>
        <strain evidence="1">B73</strain>
    </source>
</reference>
<protein>
    <submittedName>
        <fullName evidence="1">Uncharacterized protein</fullName>
    </submittedName>
</protein>
<accession>C4IYC9</accession>
<reference evidence="1" key="2">
    <citation type="submission" date="2012-06" db="EMBL/GenBank/DDBJ databases">
        <authorList>
            <person name="Yu Y."/>
            <person name="Currie J."/>
            <person name="Lomeli R."/>
            <person name="Angelova A."/>
            <person name="Collura K."/>
            <person name="Wissotski M."/>
            <person name="Campos D."/>
            <person name="Kudrna D."/>
            <person name="Golser W."/>
            <person name="Ashely E."/>
            <person name="Descour A."/>
            <person name="Fernandes J."/>
            <person name="Soderlund C."/>
            <person name="Walbot V."/>
        </authorList>
    </citation>
    <scope>NUCLEOTIDE SEQUENCE</scope>
    <source>
        <strain evidence="1">B73</strain>
    </source>
</reference>
<name>C4IYC9_MAIZE</name>
<sequence length="63" mass="7380">MDGFHLQGYPMWIKSSLKELPQKLASRMRKAWRCRIQYVQLIQTGGFQRGVCTYPDLTSLMSQ</sequence>
<evidence type="ECO:0000313" key="1">
    <source>
        <dbReference type="EMBL" id="ACR33929.1"/>
    </source>
</evidence>
<dbReference type="AlphaFoldDB" id="C4IYC9"/>